<keyword evidence="8" id="KW-0357">Heparan sulfate</keyword>
<dbReference type="InterPro" id="IPR000716">
    <property type="entry name" value="Thyroglobulin_1"/>
</dbReference>
<dbReference type="Pfam" id="PF10591">
    <property type="entry name" value="SPARC_Ca_bdg"/>
    <property type="match status" value="1"/>
</dbReference>
<dbReference type="SUPFAM" id="SSF100895">
    <property type="entry name" value="Kazal-type serine protease inhibitors"/>
    <property type="match status" value="1"/>
</dbReference>
<comment type="caution">
    <text evidence="13">The sequence shown here is derived from an EMBL/GenBank/DDBJ whole genome shotgun (WGS) entry which is preliminary data.</text>
</comment>
<feature type="domain" description="Kazal-like" evidence="12">
    <location>
        <begin position="136"/>
        <end position="189"/>
    </location>
</feature>
<dbReference type="GO" id="GO:0050840">
    <property type="term" value="F:extracellular matrix binding"/>
    <property type="evidence" value="ECO:0007669"/>
    <property type="project" value="TreeGrafter"/>
</dbReference>
<feature type="disulfide bond" evidence="9">
    <location>
        <begin position="421"/>
        <end position="441"/>
    </location>
</feature>
<evidence type="ECO:0000313" key="13">
    <source>
        <dbReference type="EMBL" id="KAG5673696.1"/>
    </source>
</evidence>
<keyword evidence="14" id="KW-1185">Reference proteome</keyword>
<dbReference type="InterPro" id="IPR002048">
    <property type="entry name" value="EF_hand_dom"/>
</dbReference>
<dbReference type="CDD" id="cd00191">
    <property type="entry name" value="TY"/>
    <property type="match status" value="1"/>
</dbReference>
<dbReference type="PANTHER" id="PTHR13866">
    <property type="entry name" value="SPARC OSTEONECTIN"/>
    <property type="match status" value="1"/>
</dbReference>
<dbReference type="InterPro" id="IPR018247">
    <property type="entry name" value="EF_Hand_1_Ca_BS"/>
</dbReference>
<keyword evidence="4" id="KW-0106">Calcium</keyword>
<evidence type="ECO:0000259" key="11">
    <source>
        <dbReference type="PROSITE" id="PS51162"/>
    </source>
</evidence>
<keyword evidence="2" id="KW-0964">Secreted</keyword>
<dbReference type="PROSITE" id="PS51465">
    <property type="entry name" value="KAZAL_2"/>
    <property type="match status" value="1"/>
</dbReference>
<dbReference type="GO" id="GO:0005615">
    <property type="term" value="C:extracellular space"/>
    <property type="evidence" value="ECO:0007669"/>
    <property type="project" value="TreeGrafter"/>
</dbReference>
<dbReference type="SMART" id="SM00054">
    <property type="entry name" value="EFh"/>
    <property type="match status" value="2"/>
</dbReference>
<evidence type="ECO:0000256" key="6">
    <source>
        <dbReference type="ARBA" id="ARBA00023157"/>
    </source>
</evidence>
<evidence type="ECO:0000256" key="8">
    <source>
        <dbReference type="ARBA" id="ARBA00023207"/>
    </source>
</evidence>
<evidence type="ECO:0000256" key="9">
    <source>
        <dbReference type="PROSITE-ProRule" id="PRU00500"/>
    </source>
</evidence>
<dbReference type="InterPro" id="IPR036058">
    <property type="entry name" value="Kazal_dom_sf"/>
</dbReference>
<proteinExistence type="predicted"/>
<reference evidence="13" key="1">
    <citation type="submission" date="2021-03" db="EMBL/GenBank/DDBJ databases">
        <title>Chromosome level genome of the anhydrobiotic midge Polypedilum vanderplanki.</title>
        <authorList>
            <person name="Yoshida Y."/>
            <person name="Kikawada T."/>
            <person name="Gusev O."/>
        </authorList>
    </citation>
    <scope>NUCLEOTIDE SEQUENCE</scope>
    <source>
        <strain evidence="13">NIAS01</strain>
        <tissue evidence="13">Whole body or cell culture</tissue>
    </source>
</reference>
<dbReference type="GO" id="GO:0005518">
    <property type="term" value="F:collagen binding"/>
    <property type="evidence" value="ECO:0007669"/>
    <property type="project" value="TreeGrafter"/>
</dbReference>
<dbReference type="AlphaFoldDB" id="A0A9J6BVF9"/>
<feature type="region of interest" description="Disordered" evidence="10">
    <location>
        <begin position="101"/>
        <end position="126"/>
    </location>
</feature>
<dbReference type="Gene3D" id="4.10.800.10">
    <property type="entry name" value="Thyroglobulin type-1"/>
    <property type="match status" value="1"/>
</dbReference>
<comment type="subcellular location">
    <subcellularLocation>
        <location evidence="1">Secreted</location>
    </subcellularLocation>
</comment>
<dbReference type="Pfam" id="PF07648">
    <property type="entry name" value="Kazal_2"/>
    <property type="match status" value="1"/>
</dbReference>
<dbReference type="Pfam" id="PF00086">
    <property type="entry name" value="Thyroglobulin_1"/>
    <property type="match status" value="1"/>
</dbReference>
<dbReference type="InterPro" id="IPR011992">
    <property type="entry name" value="EF-hand-dom_pair"/>
</dbReference>
<evidence type="ECO:0000313" key="14">
    <source>
        <dbReference type="Proteomes" id="UP001107558"/>
    </source>
</evidence>
<dbReference type="GO" id="GO:0005509">
    <property type="term" value="F:calcium ion binding"/>
    <property type="evidence" value="ECO:0007669"/>
    <property type="project" value="InterPro"/>
</dbReference>
<dbReference type="Gene3D" id="3.30.60.30">
    <property type="match status" value="1"/>
</dbReference>
<name>A0A9J6BVF9_POLVA</name>
<evidence type="ECO:0000256" key="3">
    <source>
        <dbReference type="ARBA" id="ARBA00022729"/>
    </source>
</evidence>
<dbReference type="Proteomes" id="UP001107558">
    <property type="component" value="Chromosome 3"/>
</dbReference>
<evidence type="ECO:0000256" key="4">
    <source>
        <dbReference type="ARBA" id="ARBA00022837"/>
    </source>
</evidence>
<dbReference type="InterPro" id="IPR002350">
    <property type="entry name" value="Kazal_dom"/>
</dbReference>
<keyword evidence="3" id="KW-0732">Signal</keyword>
<dbReference type="PANTHER" id="PTHR13866:SF30">
    <property type="match status" value="1"/>
</dbReference>
<evidence type="ECO:0000256" key="7">
    <source>
        <dbReference type="ARBA" id="ARBA00023180"/>
    </source>
</evidence>
<keyword evidence="6 9" id="KW-1015">Disulfide bond</keyword>
<evidence type="ECO:0000256" key="10">
    <source>
        <dbReference type="SAM" id="MobiDB-lite"/>
    </source>
</evidence>
<dbReference type="SMART" id="SM00211">
    <property type="entry name" value="TY"/>
    <property type="match status" value="1"/>
</dbReference>
<dbReference type="SUPFAM" id="SSF47473">
    <property type="entry name" value="EF-hand"/>
    <property type="match status" value="1"/>
</dbReference>
<dbReference type="EMBL" id="JADBJN010000003">
    <property type="protein sequence ID" value="KAG5673696.1"/>
    <property type="molecule type" value="Genomic_DNA"/>
</dbReference>
<evidence type="ECO:0000256" key="1">
    <source>
        <dbReference type="ARBA" id="ARBA00004613"/>
    </source>
</evidence>
<dbReference type="SUPFAM" id="SSF57610">
    <property type="entry name" value="Thyroglobulin type-1 domain"/>
    <property type="match status" value="1"/>
</dbReference>
<accession>A0A9J6BVF9</accession>
<sequence length="466" mass="54050">MVLVINAKKAKKYEEDFEFIDEDENYQQSPQHKFSMPERKKWIHDPSNDLCKPLNCKKKELCLLEDAFTAVCISKKEFYKNRSESKYKYTEKEAKLKTKIDDGNEKNITQNNNNNDSGNDDSSESNISYYLDTDVEQPKRICERCPDANLVVSFICGNDDKTYSSLCQLDYQNCLRGTNVKISCTGFCPCNNNNKQTKASRIGTNDGNQKQKKNIEKRAKVVSEFTPEDIKYKNNHYKLIKFSPEYLKNKKQQQQHVFKEDDIANSNNNVKSIECKPQQLSEIGNRLLDWFSVIMSDSKNKKKILYAHKFQDYGLDTCKYEAQWMFDHLDTNNDKTLSYKELYNLEHDQNEMCIKPFIEACDIDQNNIINVQEWCTCFDNTDRPCIALQRALKMTKSYVPDCDSEGFYNPTQCHSSGICWCVDKHGVEFANTRSRNNKLNCEHLLTIASTGSSDDEDDFSEGSVEN</sequence>
<dbReference type="PROSITE" id="PS00484">
    <property type="entry name" value="THYROGLOBULIN_1_1"/>
    <property type="match status" value="1"/>
</dbReference>
<dbReference type="PROSITE" id="PS51162">
    <property type="entry name" value="THYROGLOBULIN_1_2"/>
    <property type="match status" value="1"/>
</dbReference>
<evidence type="ECO:0000256" key="5">
    <source>
        <dbReference type="ARBA" id="ARBA00022974"/>
    </source>
</evidence>
<dbReference type="OrthoDB" id="8875634at2759"/>
<keyword evidence="7" id="KW-0325">Glycoprotein</keyword>
<feature type="domain" description="Thyroglobulin type-1" evidence="11">
    <location>
        <begin position="358"/>
        <end position="441"/>
    </location>
</feature>
<dbReference type="PROSITE" id="PS00018">
    <property type="entry name" value="EF_HAND_1"/>
    <property type="match status" value="2"/>
</dbReference>
<dbReference type="InterPro" id="IPR036857">
    <property type="entry name" value="Thyroglobulin_1_sf"/>
</dbReference>
<dbReference type="Gene3D" id="1.10.238.10">
    <property type="entry name" value="EF-hand"/>
    <property type="match status" value="1"/>
</dbReference>
<comment type="caution">
    <text evidence="9">Lacks conserved residue(s) required for the propagation of feature annotation.</text>
</comment>
<evidence type="ECO:0000259" key="12">
    <source>
        <dbReference type="PROSITE" id="PS51465"/>
    </source>
</evidence>
<gene>
    <name evidence="13" type="ORF">PVAND_003719</name>
</gene>
<dbReference type="InterPro" id="IPR019577">
    <property type="entry name" value="SPARC/Testican_Ca-bd-dom"/>
</dbReference>
<evidence type="ECO:0000256" key="2">
    <source>
        <dbReference type="ARBA" id="ARBA00022525"/>
    </source>
</evidence>
<protein>
    <submittedName>
        <fullName evidence="13">Uncharacterized protein</fullName>
    </submittedName>
</protein>
<dbReference type="CDD" id="cd00104">
    <property type="entry name" value="KAZAL_FS"/>
    <property type="match status" value="1"/>
</dbReference>
<dbReference type="SMART" id="SM00280">
    <property type="entry name" value="KAZAL"/>
    <property type="match status" value="1"/>
</dbReference>
<keyword evidence="5" id="KW-0654">Proteoglycan</keyword>
<organism evidence="13 14">
    <name type="scientific">Polypedilum vanderplanki</name>
    <name type="common">Sleeping chironomid midge</name>
    <dbReference type="NCBI Taxonomy" id="319348"/>
    <lineage>
        <taxon>Eukaryota</taxon>
        <taxon>Metazoa</taxon>
        <taxon>Ecdysozoa</taxon>
        <taxon>Arthropoda</taxon>
        <taxon>Hexapoda</taxon>
        <taxon>Insecta</taxon>
        <taxon>Pterygota</taxon>
        <taxon>Neoptera</taxon>
        <taxon>Endopterygota</taxon>
        <taxon>Diptera</taxon>
        <taxon>Nematocera</taxon>
        <taxon>Chironomoidea</taxon>
        <taxon>Chironomidae</taxon>
        <taxon>Chironominae</taxon>
        <taxon>Polypedilum</taxon>
        <taxon>Polypedilum</taxon>
    </lineage>
</organism>